<dbReference type="EMBL" id="KV953241">
    <property type="protein sequence ID" value="PIO24511.1"/>
    <property type="molecule type" value="Genomic_DNA"/>
</dbReference>
<proteinExistence type="predicted"/>
<gene>
    <name evidence="1" type="ORF">AB205_0160040</name>
</gene>
<accession>A0A2G9RB51</accession>
<dbReference type="OrthoDB" id="514777at2759"/>
<keyword evidence="2" id="KW-1185">Reference proteome</keyword>
<dbReference type="Proteomes" id="UP000228934">
    <property type="component" value="Unassembled WGS sequence"/>
</dbReference>
<dbReference type="SUPFAM" id="SSF48371">
    <property type="entry name" value="ARM repeat"/>
    <property type="match status" value="1"/>
</dbReference>
<dbReference type="InterPro" id="IPR016024">
    <property type="entry name" value="ARM-type_fold"/>
</dbReference>
<name>A0A2G9RB51_AQUCT</name>
<reference evidence="2" key="1">
    <citation type="journal article" date="2017" name="Nat. Commun.">
        <title>The North American bullfrog draft genome provides insight into hormonal regulation of long noncoding RNA.</title>
        <authorList>
            <person name="Hammond S.A."/>
            <person name="Warren R.L."/>
            <person name="Vandervalk B.P."/>
            <person name="Kucuk E."/>
            <person name="Khan H."/>
            <person name="Gibb E.A."/>
            <person name="Pandoh P."/>
            <person name="Kirk H."/>
            <person name="Zhao Y."/>
            <person name="Jones M."/>
            <person name="Mungall A.J."/>
            <person name="Coope R."/>
            <person name="Pleasance S."/>
            <person name="Moore R.A."/>
            <person name="Holt R.A."/>
            <person name="Round J.M."/>
            <person name="Ohora S."/>
            <person name="Walle B.V."/>
            <person name="Veldhoen N."/>
            <person name="Helbing C.C."/>
            <person name="Birol I."/>
        </authorList>
    </citation>
    <scope>NUCLEOTIDE SEQUENCE [LARGE SCALE GENOMIC DNA]</scope>
</reference>
<evidence type="ECO:0000313" key="2">
    <source>
        <dbReference type="Proteomes" id="UP000228934"/>
    </source>
</evidence>
<dbReference type="AlphaFoldDB" id="A0A2G9RB51"/>
<evidence type="ECO:0000313" key="1">
    <source>
        <dbReference type="EMBL" id="PIO24511.1"/>
    </source>
</evidence>
<protein>
    <submittedName>
        <fullName evidence="1">Uncharacterized protein</fullName>
    </submittedName>
</protein>
<feature type="non-terminal residue" evidence="1">
    <location>
        <position position="91"/>
    </location>
</feature>
<dbReference type="Gene3D" id="1.25.40.180">
    <property type="match status" value="1"/>
</dbReference>
<sequence length="91" mass="10354">MEGSVIGLNRQKTNSVWADFTEGFLFLFYREFNKALLPVGRGGGVLLSEILHLLCKQMSHKKVAALWRETGLRWKDLLPDGEDVQSFVSEK</sequence>
<organism evidence="1 2">
    <name type="scientific">Aquarana catesbeiana</name>
    <name type="common">American bullfrog</name>
    <name type="synonym">Rana catesbeiana</name>
    <dbReference type="NCBI Taxonomy" id="8400"/>
    <lineage>
        <taxon>Eukaryota</taxon>
        <taxon>Metazoa</taxon>
        <taxon>Chordata</taxon>
        <taxon>Craniata</taxon>
        <taxon>Vertebrata</taxon>
        <taxon>Euteleostomi</taxon>
        <taxon>Amphibia</taxon>
        <taxon>Batrachia</taxon>
        <taxon>Anura</taxon>
        <taxon>Neobatrachia</taxon>
        <taxon>Ranoidea</taxon>
        <taxon>Ranidae</taxon>
        <taxon>Aquarana</taxon>
    </lineage>
</organism>